<organism evidence="4 5">
    <name type="scientific">Blastococcus colisei</name>
    <dbReference type="NCBI Taxonomy" id="1564162"/>
    <lineage>
        <taxon>Bacteria</taxon>
        <taxon>Bacillati</taxon>
        <taxon>Actinomycetota</taxon>
        <taxon>Actinomycetes</taxon>
        <taxon>Geodermatophilales</taxon>
        <taxon>Geodermatophilaceae</taxon>
        <taxon>Blastococcus</taxon>
    </lineage>
</organism>
<name>A0A543PC90_9ACTN</name>
<evidence type="ECO:0000259" key="3">
    <source>
        <dbReference type="Pfam" id="PF03703"/>
    </source>
</evidence>
<dbReference type="PANTHER" id="PTHR34473:SF2">
    <property type="entry name" value="UPF0699 TRANSMEMBRANE PROTEIN YDBT"/>
    <property type="match status" value="1"/>
</dbReference>
<keyword evidence="2" id="KW-0472">Membrane</keyword>
<evidence type="ECO:0000256" key="2">
    <source>
        <dbReference type="SAM" id="Phobius"/>
    </source>
</evidence>
<accession>A0A543PC90</accession>
<evidence type="ECO:0000313" key="5">
    <source>
        <dbReference type="Proteomes" id="UP000319865"/>
    </source>
</evidence>
<dbReference type="EMBL" id="VFQE01000001">
    <property type="protein sequence ID" value="TQN41684.1"/>
    <property type="molecule type" value="Genomic_DNA"/>
</dbReference>
<feature type="transmembrane region" description="Helical" evidence="2">
    <location>
        <begin position="363"/>
        <end position="382"/>
    </location>
</feature>
<reference evidence="4 5" key="1">
    <citation type="submission" date="2019-06" db="EMBL/GenBank/DDBJ databases">
        <title>Sequencing the genomes of 1000 actinobacteria strains.</title>
        <authorList>
            <person name="Klenk H.-P."/>
        </authorList>
    </citation>
    <scope>NUCLEOTIDE SEQUENCE [LARGE SCALE GENOMIC DNA]</scope>
    <source>
        <strain evidence="4 5">DSM 46837</strain>
    </source>
</reference>
<dbReference type="OrthoDB" id="7364633at2"/>
<gene>
    <name evidence="4" type="ORF">FHU33_1061</name>
</gene>
<dbReference type="InterPro" id="IPR005182">
    <property type="entry name" value="YdbS-like_PH"/>
</dbReference>
<proteinExistence type="predicted"/>
<keyword evidence="5" id="KW-1185">Reference proteome</keyword>
<evidence type="ECO:0000313" key="4">
    <source>
        <dbReference type="EMBL" id="TQN41684.1"/>
    </source>
</evidence>
<dbReference type="AlphaFoldDB" id="A0A543PC90"/>
<feature type="domain" description="YdbS-like PH" evidence="3">
    <location>
        <begin position="261"/>
        <end position="336"/>
    </location>
</feature>
<keyword evidence="2" id="KW-1133">Transmembrane helix</keyword>
<evidence type="ECO:0000256" key="1">
    <source>
        <dbReference type="SAM" id="MobiDB-lite"/>
    </source>
</evidence>
<feature type="transmembrane region" description="Helical" evidence="2">
    <location>
        <begin position="190"/>
        <end position="212"/>
    </location>
</feature>
<keyword evidence="2" id="KW-0812">Transmembrane</keyword>
<feature type="domain" description="YdbS-like PH" evidence="3">
    <location>
        <begin position="61"/>
        <end position="138"/>
    </location>
</feature>
<dbReference type="Proteomes" id="UP000319865">
    <property type="component" value="Unassembled WGS sequence"/>
</dbReference>
<feature type="transmembrane region" description="Helical" evidence="2">
    <location>
        <begin position="236"/>
        <end position="259"/>
    </location>
</feature>
<feature type="transmembrane region" description="Helical" evidence="2">
    <location>
        <begin position="388"/>
        <end position="411"/>
    </location>
</feature>
<feature type="region of interest" description="Disordered" evidence="1">
    <location>
        <begin position="141"/>
        <end position="162"/>
    </location>
</feature>
<protein>
    <submittedName>
        <fullName evidence="4">Putative membrane protein YdbT with pleckstrin-like domain</fullName>
    </submittedName>
</protein>
<dbReference type="Pfam" id="PF03703">
    <property type="entry name" value="bPH_2"/>
    <property type="match status" value="2"/>
</dbReference>
<dbReference type="PANTHER" id="PTHR34473">
    <property type="entry name" value="UPF0699 TRANSMEMBRANE PROTEIN YDBS"/>
    <property type="match status" value="1"/>
</dbReference>
<dbReference type="RefSeq" id="WP_142024402.1">
    <property type="nucleotide sequence ID" value="NZ_VFQE01000001.1"/>
</dbReference>
<comment type="caution">
    <text evidence="4">The sequence shown here is derived from an EMBL/GenBank/DDBJ whole genome shotgun (WGS) entry which is preliminary data.</text>
</comment>
<sequence length="499" mass="55192">MQRNSPKMLAIRAIESVKLYGPFLFFYLATLRHTEGALGIALDLFFWAFTYSRLHAILFDWWTVRFALTDNAFIFEKGLIVKERLSLAWADMASVQVSEPLVQRVLNCVSVQVGVGAQTKQQVVLDALDRRLAEEMQRRHAATAMPHREQGPPGKVATETDTRQASNVAFPTAADELNDAVIYTARPRDYLLIAATYGQVFLVFPVLLGLYAEGSAWLPLPAADWLVGLFNPPNPWQLTLLLVSALVFAFAYGLAVAWLRYRSFRVERRGDTFYITGGLTIRERRQIEQSDVAGLKLEQNPAMRATGYARLSLVSREAGSKMKANVIFPAVRLDHVMATVADTFPEHGSALREPLRPKGPHRIVIASCCVVAASVWALVAWLRSEDSLLAGIVLGLLLLLGINRLWTAIAVHGDMMIQYKRGFLWVKQYALPASSVHVAAQSQGPVGRQLGLASVSLVVHDARPVRLRVIGYASDSISVVLQSILAAPRPALSGKRKSR</sequence>